<reference evidence="2" key="1">
    <citation type="submission" date="2017-12" db="EMBL/GenBank/DDBJ databases">
        <title>High-resolution comparative analysis of great ape genomes.</title>
        <authorList>
            <person name="Pollen A."/>
            <person name="Hastie A."/>
            <person name="Hormozdiari F."/>
            <person name="Dougherty M."/>
            <person name="Liu R."/>
            <person name="Chaisson M."/>
            <person name="Hoppe E."/>
            <person name="Hill C."/>
            <person name="Pang A."/>
            <person name="Hillier L."/>
            <person name="Baker C."/>
            <person name="Armstrong J."/>
            <person name="Shendure J."/>
            <person name="Paten B."/>
            <person name="Wilson R."/>
            <person name="Chao H."/>
            <person name="Schneider V."/>
            <person name="Ventura M."/>
            <person name="Kronenberg Z."/>
            <person name="Murali S."/>
            <person name="Gordon D."/>
            <person name="Cantsilieris S."/>
            <person name="Munson K."/>
            <person name="Nelson B."/>
            <person name="Raja A."/>
            <person name="Underwood J."/>
            <person name="Diekhans M."/>
            <person name="Fiddes I."/>
            <person name="Haussler D."/>
            <person name="Eichler E."/>
        </authorList>
    </citation>
    <scope>NUCLEOTIDE SEQUENCE [LARGE SCALE GENOMIC DNA]</scope>
    <source>
        <strain evidence="2">Susie</strain>
    </source>
</reference>
<name>A0A2J8WKL1_PONAB</name>
<evidence type="ECO:0000256" key="1">
    <source>
        <dbReference type="SAM" id="MobiDB-lite"/>
    </source>
</evidence>
<evidence type="ECO:0000313" key="3">
    <source>
        <dbReference type="EMBL" id="PNJ70306.1"/>
    </source>
</evidence>
<accession>A0A2J8WKL1</accession>
<organism evidence="2">
    <name type="scientific">Pongo abelii</name>
    <name type="common">Sumatran orangutan</name>
    <name type="synonym">Pongo pygmaeus abelii</name>
    <dbReference type="NCBI Taxonomy" id="9601"/>
    <lineage>
        <taxon>Eukaryota</taxon>
        <taxon>Metazoa</taxon>
        <taxon>Chordata</taxon>
        <taxon>Craniata</taxon>
        <taxon>Vertebrata</taxon>
        <taxon>Euteleostomi</taxon>
        <taxon>Mammalia</taxon>
        <taxon>Eutheria</taxon>
        <taxon>Euarchontoglires</taxon>
        <taxon>Primates</taxon>
        <taxon>Haplorrhini</taxon>
        <taxon>Catarrhini</taxon>
        <taxon>Hominidae</taxon>
        <taxon>Pongo</taxon>
    </lineage>
</organism>
<dbReference type="AlphaFoldDB" id="A0A2J8WKL1"/>
<comment type="caution">
    <text evidence="2">The sequence shown here is derived from an EMBL/GenBank/DDBJ whole genome shotgun (WGS) entry which is preliminary data.</text>
</comment>
<proteinExistence type="predicted"/>
<dbReference type="EMBL" id="NDHI03003386">
    <property type="protein sequence ID" value="PNJ70306.1"/>
    <property type="molecule type" value="Genomic_DNA"/>
</dbReference>
<gene>
    <name evidence="2" type="ORF">CR201_G0009569</name>
</gene>
<protein>
    <submittedName>
        <fullName evidence="2">ABHD12B isoform 2</fullName>
    </submittedName>
    <submittedName>
        <fullName evidence="3">ABHD12B isoform 3</fullName>
    </submittedName>
</protein>
<feature type="region of interest" description="Disordered" evidence="1">
    <location>
        <begin position="1"/>
        <end position="20"/>
    </location>
</feature>
<dbReference type="EMBL" id="NDHI03003386">
    <property type="protein sequence ID" value="PNJ70305.1"/>
    <property type="molecule type" value="Genomic_DNA"/>
</dbReference>
<sequence>MDAQDCQAAATPEPPGPPARGCVAAWWDMVDRNLRQSPISCGFKETRVKDSSHSELLPES</sequence>
<evidence type="ECO:0000313" key="2">
    <source>
        <dbReference type="EMBL" id="PNJ70305.1"/>
    </source>
</evidence>
<dbReference type="STRING" id="9601.ENSPPYP00000006600"/>